<dbReference type="PANTHER" id="PTHR21687">
    <property type="entry name" value="PLASMALEMMA VESICLE-ASSOCIATED PROTEIN"/>
    <property type="match status" value="1"/>
</dbReference>
<evidence type="ECO:0000256" key="2">
    <source>
        <dbReference type="SAM" id="MobiDB-lite"/>
    </source>
</evidence>
<feature type="region of interest" description="Disordered" evidence="2">
    <location>
        <begin position="503"/>
        <end position="526"/>
    </location>
</feature>
<feature type="transmembrane region" description="Helical" evidence="3">
    <location>
        <begin position="32"/>
        <end position="54"/>
    </location>
</feature>
<dbReference type="PANTHER" id="PTHR21687:SF5">
    <property type="entry name" value="PLASMALEMMA VESICLE-ASSOCIATED PROTEIN"/>
    <property type="match status" value="1"/>
</dbReference>
<keyword evidence="1" id="KW-0175">Coiled coil</keyword>
<feature type="coiled-coil region" evidence="1">
    <location>
        <begin position="253"/>
        <end position="280"/>
    </location>
</feature>
<dbReference type="GO" id="GO:0002693">
    <property type="term" value="P:positive regulation of cellular extravasation"/>
    <property type="evidence" value="ECO:0007669"/>
    <property type="project" value="TreeGrafter"/>
</dbReference>
<evidence type="ECO:0000256" key="3">
    <source>
        <dbReference type="SAM" id="Phobius"/>
    </source>
</evidence>
<keyword evidence="3" id="KW-0812">Transmembrane</keyword>
<dbReference type="CTD" id="100136858"/>
<name>A0A6J2VFK8_CHACN</name>
<dbReference type="GeneID" id="115811812"/>
<dbReference type="Proteomes" id="UP000504632">
    <property type="component" value="Chromosome 5"/>
</dbReference>
<gene>
    <name evidence="5" type="primary">plvapa</name>
</gene>
<keyword evidence="3" id="KW-1133">Transmembrane helix</keyword>
<proteinExistence type="predicted"/>
<protein>
    <submittedName>
        <fullName evidence="5">Plasmalemma vesicle associated protein a isoform X1</fullName>
    </submittedName>
</protein>
<sequence>MYNGVYSKANLSPASTRIHKAKSKSCGYYMKIVFFFSSLIQSLIIVSLVLFVVYGQPQDTVTEQRLKDLEQSFSKLSIENIQLQAQKKNLSQVLNVTLIAKQTCERNRTDLRRLLNTSSATIKSIFERLQSQCPRVPLLMPCRPTPCACADTKCPQLKFSQDLLQHVKNNFTETVRIMQIDFETCKKERNQYHLEAIELRRDKALSEEKIKLYGKKCKEDFAASFQGMTAVTSAFLIKIDTLFPKIFPFKLTCEKQRDQLDEIRNNCSSLSREMEDKLQKYLDSLATQVESTARLQSNYEIQNKRLTEDIQMCKGNRTAMAEQNAKVLQEIQVKHDEKVQQLLLEGKKLNEAKQLSDSLLKLKEDEIKQLSNTIDHLNNTLGICKLLRGSSSYSAGASNPLNLPYKSISKGSLNIVSGPTGAGTSGVNTLTFGRPDLGNPAVGPGSLGHNSPLFTDTSKTPLVPGLTGNLGPNGVGPGILGLGASVNGVAGPGMTGLGRTGVNQGSTASGGSVTGMGPPSFGGGRTTSAQDTMFTAQITQHLRELHQFLKPE</sequence>
<evidence type="ECO:0000256" key="1">
    <source>
        <dbReference type="SAM" id="Coils"/>
    </source>
</evidence>
<evidence type="ECO:0000313" key="4">
    <source>
        <dbReference type="Proteomes" id="UP000504632"/>
    </source>
</evidence>
<keyword evidence="4" id="KW-1185">Reference proteome</keyword>
<dbReference type="InParanoid" id="A0A6J2VFK8"/>
<accession>A0A6J2VFK8</accession>
<dbReference type="AlphaFoldDB" id="A0A6J2VFK8"/>
<dbReference type="GO" id="GO:0043114">
    <property type="term" value="P:regulation of vascular permeability"/>
    <property type="evidence" value="ECO:0007669"/>
    <property type="project" value="TreeGrafter"/>
</dbReference>
<reference evidence="5" key="1">
    <citation type="submission" date="2025-08" db="UniProtKB">
        <authorList>
            <consortium name="RefSeq"/>
        </authorList>
    </citation>
    <scope>IDENTIFICATION</scope>
</reference>
<organism evidence="4 5">
    <name type="scientific">Chanos chanos</name>
    <name type="common">Milkfish</name>
    <name type="synonym">Mugil chanos</name>
    <dbReference type="NCBI Taxonomy" id="29144"/>
    <lineage>
        <taxon>Eukaryota</taxon>
        <taxon>Metazoa</taxon>
        <taxon>Chordata</taxon>
        <taxon>Craniata</taxon>
        <taxon>Vertebrata</taxon>
        <taxon>Euteleostomi</taxon>
        <taxon>Actinopterygii</taxon>
        <taxon>Neopterygii</taxon>
        <taxon>Teleostei</taxon>
        <taxon>Ostariophysi</taxon>
        <taxon>Gonorynchiformes</taxon>
        <taxon>Chanidae</taxon>
        <taxon>Chanos</taxon>
    </lineage>
</organism>
<dbReference type="RefSeq" id="XP_030630036.1">
    <property type="nucleotide sequence ID" value="XM_030774176.1"/>
</dbReference>
<dbReference type="InterPro" id="IPR009538">
    <property type="entry name" value="PV-1"/>
</dbReference>
<dbReference type="Pfam" id="PF06637">
    <property type="entry name" value="PV-1"/>
    <property type="match status" value="1"/>
</dbReference>
<evidence type="ECO:0000313" key="5">
    <source>
        <dbReference type="RefSeq" id="XP_030630036.1"/>
    </source>
</evidence>
<keyword evidence="3" id="KW-0472">Membrane</keyword>
<dbReference type="OrthoDB" id="8828676at2759"/>